<dbReference type="CDD" id="cd00009">
    <property type="entry name" value="AAA"/>
    <property type="match status" value="1"/>
</dbReference>
<feature type="domain" description="Sigma-54 factor interaction" evidence="8">
    <location>
        <begin position="142"/>
        <end position="366"/>
    </location>
</feature>
<dbReference type="RefSeq" id="WP_077277332.1">
    <property type="nucleotide sequence ID" value="NZ_MVBK01000006.1"/>
</dbReference>
<dbReference type="GO" id="GO:0043565">
    <property type="term" value="F:sequence-specific DNA binding"/>
    <property type="evidence" value="ECO:0007669"/>
    <property type="project" value="InterPro"/>
</dbReference>
<dbReference type="InterPro" id="IPR003593">
    <property type="entry name" value="AAA+_ATPase"/>
</dbReference>
<dbReference type="InterPro" id="IPR002197">
    <property type="entry name" value="HTH_Fis"/>
</dbReference>
<evidence type="ECO:0000256" key="6">
    <source>
        <dbReference type="ARBA" id="ARBA00023163"/>
    </source>
</evidence>
<dbReference type="PROSITE" id="PS00676">
    <property type="entry name" value="SIGMA54_INTERACT_2"/>
    <property type="match status" value="1"/>
</dbReference>
<dbReference type="SUPFAM" id="SSF46689">
    <property type="entry name" value="Homeodomain-like"/>
    <property type="match status" value="1"/>
</dbReference>
<dbReference type="GO" id="GO:0000160">
    <property type="term" value="P:phosphorelay signal transduction system"/>
    <property type="evidence" value="ECO:0007669"/>
    <property type="project" value="UniProtKB-KW"/>
</dbReference>
<dbReference type="FunFam" id="3.40.50.2300:FF:000018">
    <property type="entry name" value="DNA-binding transcriptional regulator NtrC"/>
    <property type="match status" value="1"/>
</dbReference>
<keyword evidence="3" id="KW-0067">ATP-binding</keyword>
<feature type="domain" description="Response regulatory" evidence="9">
    <location>
        <begin position="5"/>
        <end position="120"/>
    </location>
</feature>
<dbReference type="OrthoDB" id="9804019at2"/>
<keyword evidence="1 7" id="KW-0597">Phosphoprotein</keyword>
<dbReference type="SMART" id="SM00382">
    <property type="entry name" value="AAA"/>
    <property type="match status" value="1"/>
</dbReference>
<dbReference type="InterPro" id="IPR058031">
    <property type="entry name" value="AAA_lid_NorR"/>
</dbReference>
<organism evidence="10 11">
    <name type="scientific">Thioalkalivibrio denitrificans</name>
    <dbReference type="NCBI Taxonomy" id="108003"/>
    <lineage>
        <taxon>Bacteria</taxon>
        <taxon>Pseudomonadati</taxon>
        <taxon>Pseudomonadota</taxon>
        <taxon>Gammaproteobacteria</taxon>
        <taxon>Chromatiales</taxon>
        <taxon>Ectothiorhodospiraceae</taxon>
        <taxon>Thioalkalivibrio</taxon>
    </lineage>
</organism>
<dbReference type="InterPro" id="IPR002078">
    <property type="entry name" value="Sigma_54_int"/>
</dbReference>
<dbReference type="PANTHER" id="PTHR32071:SF17">
    <property type="entry name" value="TRANSCRIPTIONAL REGULATOR (NTRC FAMILY)"/>
    <property type="match status" value="1"/>
</dbReference>
<dbReference type="SUPFAM" id="SSF52540">
    <property type="entry name" value="P-loop containing nucleoside triphosphate hydrolases"/>
    <property type="match status" value="1"/>
</dbReference>
<protein>
    <submittedName>
        <fullName evidence="10">Transcriptional regulator</fullName>
    </submittedName>
</protein>
<accession>A0A1V3NUW0</accession>
<dbReference type="Pfam" id="PF25601">
    <property type="entry name" value="AAA_lid_14"/>
    <property type="match status" value="1"/>
</dbReference>
<dbReference type="SMART" id="SM00448">
    <property type="entry name" value="REC"/>
    <property type="match status" value="1"/>
</dbReference>
<dbReference type="PANTHER" id="PTHR32071">
    <property type="entry name" value="TRANSCRIPTIONAL REGULATORY PROTEIN"/>
    <property type="match status" value="1"/>
</dbReference>
<keyword evidence="2" id="KW-0547">Nucleotide-binding</keyword>
<dbReference type="EMBL" id="MVBK01000006">
    <property type="protein sequence ID" value="OOG28658.1"/>
    <property type="molecule type" value="Genomic_DNA"/>
</dbReference>
<dbReference type="CDD" id="cd17550">
    <property type="entry name" value="REC_NtrX-like"/>
    <property type="match status" value="1"/>
</dbReference>
<reference evidence="10 11" key="1">
    <citation type="submission" date="2017-02" db="EMBL/GenBank/DDBJ databases">
        <title>Genomic diversity within the haloalkaliphilic genus Thioalkalivibrio.</title>
        <authorList>
            <person name="Ahn A.-C."/>
            <person name="Meier-Kolthoff J."/>
            <person name="Overmars L."/>
            <person name="Richter M."/>
            <person name="Woyke T."/>
            <person name="Sorokin D.Y."/>
            <person name="Muyzer G."/>
        </authorList>
    </citation>
    <scope>NUCLEOTIDE SEQUENCE [LARGE SCALE GENOMIC DNA]</scope>
    <source>
        <strain evidence="10 11">ALJD</strain>
    </source>
</reference>
<dbReference type="SUPFAM" id="SSF52172">
    <property type="entry name" value="CheY-like"/>
    <property type="match status" value="1"/>
</dbReference>
<evidence type="ECO:0000313" key="11">
    <source>
        <dbReference type="Proteomes" id="UP000189462"/>
    </source>
</evidence>
<dbReference type="Pfam" id="PF00072">
    <property type="entry name" value="Response_reg"/>
    <property type="match status" value="1"/>
</dbReference>
<dbReference type="InterPro" id="IPR011006">
    <property type="entry name" value="CheY-like_superfamily"/>
</dbReference>
<dbReference type="Pfam" id="PF00158">
    <property type="entry name" value="Sigma54_activat"/>
    <property type="match status" value="1"/>
</dbReference>
<dbReference type="Proteomes" id="UP000189462">
    <property type="component" value="Unassembled WGS sequence"/>
</dbReference>
<dbReference type="PRINTS" id="PR01590">
    <property type="entry name" value="HTHFIS"/>
</dbReference>
<dbReference type="PROSITE" id="PS50045">
    <property type="entry name" value="SIGMA54_INTERACT_4"/>
    <property type="match status" value="1"/>
</dbReference>
<evidence type="ECO:0000259" key="8">
    <source>
        <dbReference type="PROSITE" id="PS50045"/>
    </source>
</evidence>
<dbReference type="Pfam" id="PF02954">
    <property type="entry name" value="HTH_8"/>
    <property type="match status" value="1"/>
</dbReference>
<dbReference type="GO" id="GO:0005524">
    <property type="term" value="F:ATP binding"/>
    <property type="evidence" value="ECO:0007669"/>
    <property type="project" value="UniProtKB-KW"/>
</dbReference>
<dbReference type="InterPro" id="IPR000641">
    <property type="entry name" value="CbxX/CfxQ"/>
</dbReference>
<keyword evidence="6" id="KW-0804">Transcription</keyword>
<dbReference type="Gene3D" id="1.10.8.60">
    <property type="match status" value="1"/>
</dbReference>
<evidence type="ECO:0000256" key="5">
    <source>
        <dbReference type="ARBA" id="ARBA00023015"/>
    </source>
</evidence>
<name>A0A1V3NUW0_9GAMM</name>
<dbReference type="Gene3D" id="1.10.10.60">
    <property type="entry name" value="Homeodomain-like"/>
    <property type="match status" value="1"/>
</dbReference>
<dbReference type="GO" id="GO:0006355">
    <property type="term" value="P:regulation of DNA-templated transcription"/>
    <property type="evidence" value="ECO:0007669"/>
    <property type="project" value="InterPro"/>
</dbReference>
<keyword evidence="4" id="KW-0902">Two-component regulatory system</keyword>
<keyword evidence="11" id="KW-1185">Reference proteome</keyword>
<evidence type="ECO:0000256" key="3">
    <source>
        <dbReference type="ARBA" id="ARBA00022840"/>
    </source>
</evidence>
<dbReference type="Gene3D" id="3.40.50.2300">
    <property type="match status" value="1"/>
</dbReference>
<gene>
    <name evidence="10" type="ORF">B1C78_01275</name>
</gene>
<dbReference type="PRINTS" id="PR00819">
    <property type="entry name" value="CBXCFQXSUPER"/>
</dbReference>
<evidence type="ECO:0000256" key="7">
    <source>
        <dbReference type="PROSITE-ProRule" id="PRU00169"/>
    </source>
</evidence>
<evidence type="ECO:0000259" key="9">
    <source>
        <dbReference type="PROSITE" id="PS50110"/>
    </source>
</evidence>
<feature type="modified residue" description="4-aspartylphosphate" evidence="7">
    <location>
        <position position="54"/>
    </location>
</feature>
<evidence type="ECO:0000256" key="2">
    <source>
        <dbReference type="ARBA" id="ARBA00022741"/>
    </source>
</evidence>
<dbReference type="InterPro" id="IPR001789">
    <property type="entry name" value="Sig_transdc_resp-reg_receiver"/>
</dbReference>
<dbReference type="FunFam" id="3.40.50.300:FF:000006">
    <property type="entry name" value="DNA-binding transcriptional regulator NtrC"/>
    <property type="match status" value="1"/>
</dbReference>
<evidence type="ECO:0000256" key="4">
    <source>
        <dbReference type="ARBA" id="ARBA00023012"/>
    </source>
</evidence>
<comment type="caution">
    <text evidence="10">The sequence shown here is derived from an EMBL/GenBank/DDBJ whole genome shotgun (WGS) entry which is preliminary data.</text>
</comment>
<sequence>MTGSAILVVDDEPDIRTLVQEILEDEGYEVETASTLEEARVFTQDRTPALVLLDIWMPDGDGISLLKEWKAGGTLAFPVVIMSGHGSVETAVEATRLGAYDFLEKPLSLAKLILTVSRALEADRLARENLGLRQQLERSAYPEGESRVMQDLRAQVRRIAQHDTWVLVSGEAGTGKQTFARYLHSQSNRSARPFVEVAVASLAPDESAVELLGQEQGDRVRQGLLERAHGGILFLDEVADMDLQVQGRLLNALEQRSITRVGGSEPVAVDVRVVAATQRDLEELVREDAFREDLYYRLSVVPLKIPPLREHLEDVPVLVDHFVASLHEREGLPLRRFTSDAIQRLRHHDWPGNVRELRSVVQRLLILGSGDDVSGSEVEFALSGRGLRGTSETVGPISTDLPLREAREEFERGYLLQQLERAEGNMTRLAERVGLERTHLYRKLKALGIEPRKSRSDN</sequence>
<evidence type="ECO:0000313" key="10">
    <source>
        <dbReference type="EMBL" id="OOG28658.1"/>
    </source>
</evidence>
<dbReference type="PROSITE" id="PS50110">
    <property type="entry name" value="RESPONSE_REGULATORY"/>
    <property type="match status" value="1"/>
</dbReference>
<keyword evidence="5" id="KW-0805">Transcription regulation</keyword>
<proteinExistence type="predicted"/>
<dbReference type="AlphaFoldDB" id="A0A1V3NUW0"/>
<dbReference type="STRING" id="108003.B1C78_01275"/>
<dbReference type="InterPro" id="IPR009057">
    <property type="entry name" value="Homeodomain-like_sf"/>
</dbReference>
<dbReference type="InterPro" id="IPR025943">
    <property type="entry name" value="Sigma_54_int_dom_ATP-bd_2"/>
</dbReference>
<evidence type="ECO:0000256" key="1">
    <source>
        <dbReference type="ARBA" id="ARBA00022553"/>
    </source>
</evidence>
<dbReference type="InterPro" id="IPR027417">
    <property type="entry name" value="P-loop_NTPase"/>
</dbReference>
<dbReference type="Gene3D" id="3.40.50.300">
    <property type="entry name" value="P-loop containing nucleotide triphosphate hydrolases"/>
    <property type="match status" value="1"/>
</dbReference>